<proteinExistence type="predicted"/>
<reference evidence="1 2" key="1">
    <citation type="submission" date="2018-02" db="EMBL/GenBank/DDBJ databases">
        <title>Draft genome sequences of four Legionella pneumophila clinical strains isolated in Ontario.</title>
        <authorList>
            <person name="Fortuna A."/>
            <person name="Ramnarine R."/>
            <person name="Li A."/>
            <person name="Frantz C."/>
            <person name="Mallo G."/>
        </authorList>
    </citation>
    <scope>NUCLEOTIDE SEQUENCE [LARGE SCALE GENOMIC DNA]</scope>
    <source>
        <strain evidence="1 2">LG61</strain>
    </source>
</reference>
<dbReference type="Proteomes" id="UP000239239">
    <property type="component" value="Unassembled WGS sequence"/>
</dbReference>
<name>A0A2S6F2H4_LEGPN</name>
<protein>
    <submittedName>
        <fullName evidence="1">Uncharacterized protein</fullName>
    </submittedName>
</protein>
<dbReference type="AlphaFoldDB" id="A0A2S6F2H4"/>
<evidence type="ECO:0000313" key="2">
    <source>
        <dbReference type="Proteomes" id="UP000239239"/>
    </source>
</evidence>
<comment type="caution">
    <text evidence="1">The sequence shown here is derived from an EMBL/GenBank/DDBJ whole genome shotgun (WGS) entry which is preliminary data.</text>
</comment>
<sequence length="152" mass="17841">MDNSWYDNNSKLSVMGIICLIIFLVLLFFSLFIMPFLIWELHYNVPDFVSRMMAYLEDTYYYSSPVSKILVWLTFFIPSLITGYFSYYISRNIDKKNLLKDANIDEEQSKEASSETNKQIKESASLGFKILILMVAIILIMFLLQEFVKFTS</sequence>
<accession>A0A2S6F2H4</accession>
<dbReference type="EMBL" id="PQWY01000010">
    <property type="protein sequence ID" value="PPK31616.1"/>
    <property type="molecule type" value="Genomic_DNA"/>
</dbReference>
<evidence type="ECO:0000313" key="1">
    <source>
        <dbReference type="EMBL" id="PPK31616.1"/>
    </source>
</evidence>
<dbReference type="SUPFAM" id="SSF81321">
    <property type="entry name" value="Family A G protein-coupled receptor-like"/>
    <property type="match status" value="1"/>
</dbReference>
<organism evidence="1 2">
    <name type="scientific">Legionella pneumophila</name>
    <dbReference type="NCBI Taxonomy" id="446"/>
    <lineage>
        <taxon>Bacteria</taxon>
        <taxon>Pseudomonadati</taxon>
        <taxon>Pseudomonadota</taxon>
        <taxon>Gammaproteobacteria</taxon>
        <taxon>Legionellales</taxon>
        <taxon>Legionellaceae</taxon>
        <taxon>Legionella</taxon>
    </lineage>
</organism>
<gene>
    <name evidence="1" type="ORF">C3928_05640</name>
</gene>
<dbReference type="OrthoDB" id="5639325at2"/>
<dbReference type="RefSeq" id="WP_027227682.1">
    <property type="nucleotide sequence ID" value="NZ_CP017601.1"/>
</dbReference>
<dbReference type="Gene3D" id="1.20.1070.10">
    <property type="entry name" value="Rhodopsin 7-helix transmembrane proteins"/>
    <property type="match status" value="1"/>
</dbReference>